<gene>
    <name evidence="2" type="ORF">AC058_18255</name>
</gene>
<comment type="caution">
    <text evidence="2">The sequence shown here is derived from an EMBL/GenBank/DDBJ whole genome shotgun (WGS) entry which is preliminary data.</text>
</comment>
<evidence type="ECO:0000256" key="1">
    <source>
        <dbReference type="SAM" id="Phobius"/>
    </source>
</evidence>
<sequence>MLFKIPKTGEIDSSEQSMTGLVLKSAYNLVAIFNICYIFVVVFFVFEMFLNTTIYKIKYLPETLNTPSYILQIIIFILCFSSLLYAINKMFDEKYIPTRKEIYLFLISFTINSLSMFNFLATK</sequence>
<accession>A0A1V2UQC3</accession>
<feature type="transmembrane region" description="Helical" evidence="1">
    <location>
        <begin position="69"/>
        <end position="91"/>
    </location>
</feature>
<dbReference type="Proteomes" id="UP000189376">
    <property type="component" value="Unassembled WGS sequence"/>
</dbReference>
<evidence type="ECO:0000313" key="2">
    <source>
        <dbReference type="EMBL" id="ONN52161.1"/>
    </source>
</evidence>
<keyword evidence="1" id="KW-1133">Transmembrane helix</keyword>
<feature type="transmembrane region" description="Helical" evidence="1">
    <location>
        <begin position="26"/>
        <end position="49"/>
    </location>
</feature>
<organism evidence="2 3">
    <name type="scientific">Acinetobacter genomosp. 33YU</name>
    <dbReference type="NCBI Taxonomy" id="1675530"/>
    <lineage>
        <taxon>Bacteria</taxon>
        <taxon>Pseudomonadati</taxon>
        <taxon>Pseudomonadota</taxon>
        <taxon>Gammaproteobacteria</taxon>
        <taxon>Moraxellales</taxon>
        <taxon>Moraxellaceae</taxon>
        <taxon>Acinetobacter</taxon>
    </lineage>
</organism>
<evidence type="ECO:0000313" key="3">
    <source>
        <dbReference type="Proteomes" id="UP000189376"/>
    </source>
</evidence>
<keyword evidence="1" id="KW-0472">Membrane</keyword>
<keyword evidence="3" id="KW-1185">Reference proteome</keyword>
<feature type="transmembrane region" description="Helical" evidence="1">
    <location>
        <begin position="103"/>
        <end position="121"/>
    </location>
</feature>
<proteinExistence type="predicted"/>
<reference evidence="2 3" key="1">
    <citation type="submission" date="2015-07" db="EMBL/GenBank/DDBJ databases">
        <title>Acinetobacter yuneri, a novel member of Acinetobacter calcoaceticus-Acinetobacter baumannii complex isolated from clinical specimen.</title>
        <authorList>
            <person name="Yu Y."/>
        </authorList>
    </citation>
    <scope>NUCLEOTIDE SEQUENCE [LARGE SCALE GENOMIC DNA]</scope>
    <source>
        <strain evidence="2 3">A362</strain>
    </source>
</reference>
<name>A0A1V2UQC3_9GAMM</name>
<dbReference type="EMBL" id="LFZS01000024">
    <property type="protein sequence ID" value="ONN52161.1"/>
    <property type="molecule type" value="Genomic_DNA"/>
</dbReference>
<dbReference type="AlphaFoldDB" id="A0A1V2UQC3"/>
<protein>
    <submittedName>
        <fullName evidence="2">Uncharacterized protein</fullName>
    </submittedName>
</protein>
<keyword evidence="1" id="KW-0812">Transmembrane</keyword>